<dbReference type="NCBIfam" id="TIGR00229">
    <property type="entry name" value="sensory_box"/>
    <property type="match status" value="1"/>
</dbReference>
<dbReference type="PROSITE" id="PS50113">
    <property type="entry name" value="PAC"/>
    <property type="match status" value="1"/>
</dbReference>
<dbReference type="GO" id="GO:0005524">
    <property type="term" value="F:ATP binding"/>
    <property type="evidence" value="ECO:0007669"/>
    <property type="project" value="UniProtKB-KW"/>
</dbReference>
<dbReference type="InterPro" id="IPR000014">
    <property type="entry name" value="PAS"/>
</dbReference>
<dbReference type="Proteomes" id="UP000001868">
    <property type="component" value="Chromosome"/>
</dbReference>
<keyword evidence="4" id="KW-0285">Flavoprotein</keyword>
<keyword evidence="7" id="KW-0677">Repeat</keyword>
<evidence type="ECO:0000256" key="1">
    <source>
        <dbReference type="ARBA" id="ARBA00000085"/>
    </source>
</evidence>
<dbReference type="SMART" id="SM00091">
    <property type="entry name" value="PAS"/>
    <property type="match status" value="1"/>
</dbReference>
<dbReference type="eggNOG" id="COG3920">
    <property type="taxonomic scope" value="Bacteria"/>
</dbReference>
<evidence type="ECO:0000259" key="15">
    <source>
        <dbReference type="PROSITE" id="PS50113"/>
    </source>
</evidence>
<dbReference type="STRING" id="450851.PHZ_c0311"/>
<evidence type="ECO:0000256" key="10">
    <source>
        <dbReference type="ARBA" id="ARBA00022840"/>
    </source>
</evidence>
<dbReference type="Gene3D" id="3.30.565.10">
    <property type="entry name" value="Histidine kinase-like ATPase, C-terminal domain"/>
    <property type="match status" value="1"/>
</dbReference>
<evidence type="ECO:0000256" key="5">
    <source>
        <dbReference type="ARBA" id="ARBA00022643"/>
    </source>
</evidence>
<evidence type="ECO:0000256" key="11">
    <source>
        <dbReference type="ARBA" id="ARBA00023026"/>
    </source>
</evidence>
<keyword evidence="3 12" id="KW-0597">Phosphoprotein</keyword>
<dbReference type="InterPro" id="IPR001789">
    <property type="entry name" value="Sig_transdc_resp-reg_receiver"/>
</dbReference>
<evidence type="ECO:0000256" key="12">
    <source>
        <dbReference type="PROSITE-ProRule" id="PRU00169"/>
    </source>
</evidence>
<keyword evidence="17" id="KW-1185">Reference proteome</keyword>
<evidence type="ECO:0000256" key="7">
    <source>
        <dbReference type="ARBA" id="ARBA00022737"/>
    </source>
</evidence>
<dbReference type="InterPro" id="IPR035965">
    <property type="entry name" value="PAS-like_dom_sf"/>
</dbReference>
<keyword evidence="9 16" id="KW-0418">Kinase</keyword>
<dbReference type="PANTHER" id="PTHR41523:SF8">
    <property type="entry name" value="ETHYLENE RESPONSE SENSOR PROTEIN"/>
    <property type="match status" value="1"/>
</dbReference>
<dbReference type="InterPro" id="IPR000700">
    <property type="entry name" value="PAS-assoc_C"/>
</dbReference>
<proteinExistence type="predicted"/>
<accession>B4RDM6</accession>
<dbReference type="InterPro" id="IPR011102">
    <property type="entry name" value="Sig_transdc_His_kinase_HWE"/>
</dbReference>
<dbReference type="CDD" id="cd00130">
    <property type="entry name" value="PAS"/>
    <property type="match status" value="1"/>
</dbReference>
<dbReference type="Pfam" id="PF07536">
    <property type="entry name" value="HWE_HK"/>
    <property type="match status" value="1"/>
</dbReference>
<dbReference type="EMBL" id="CP000747">
    <property type="protein sequence ID" value="ACG76725.1"/>
    <property type="molecule type" value="Genomic_DNA"/>
</dbReference>
<dbReference type="SUPFAM" id="SSF55785">
    <property type="entry name" value="PYP-like sensor domain (PAS domain)"/>
    <property type="match status" value="1"/>
</dbReference>
<sequence length="479" mass="51277">MWFAYLRIMTRRERARSPDRRRLDLALQAAGLGEFEWDLDRDVFVVSERMAAITGMPAGEMEARRGEAMDAYVHPEDLEALRRRRAEDLARHDSFEAEFRQIRPDDGRAICVRAAGIVERDAAGRPVGVTGVVEDVTARRREEDQRQELMAELDHRVKNVLATVQALAIQTGKRTTSLPAFLQTFGGRLKAMASANELLTAARWRGAAVDHLVAGALSALAPGQTSAEGPELFLTPRAANALSLALHELAANAVKFGALSTDVGRVDVRWVRLPGGGFELTWTETGGPRVKPPARRGFGSTLIEQVTGRELNGEASVAYEPAGVRARLRAGPQAIAPRPETVPEVAAPRPVETVVTSSGPASLKGARVLIVEDAVLLALELETGLSEAGAEVVGPAYELEEAMALLDRPIDAAVLDANLNGRSVMPVAEALARRKVPFVFATGYGDAGGAPGGFAAPVIRKPYDVTQVAAAVAELLATT</sequence>
<feature type="domain" description="PAC" evidence="15">
    <location>
        <begin position="95"/>
        <end position="148"/>
    </location>
</feature>
<feature type="domain" description="PAS" evidence="14">
    <location>
        <begin position="19"/>
        <end position="93"/>
    </location>
</feature>
<feature type="modified residue" description="4-aspartylphosphate" evidence="12">
    <location>
        <position position="416"/>
    </location>
</feature>
<dbReference type="GO" id="GO:0000160">
    <property type="term" value="P:phosphorelay signal transduction system"/>
    <property type="evidence" value="ECO:0007669"/>
    <property type="project" value="InterPro"/>
</dbReference>
<gene>
    <name evidence="16" type="ordered locus">PHZ_c0311</name>
</gene>
<keyword evidence="6" id="KW-0808">Transferase</keyword>
<dbReference type="PANTHER" id="PTHR41523">
    <property type="entry name" value="TWO-COMPONENT SYSTEM SENSOR PROTEIN"/>
    <property type="match status" value="1"/>
</dbReference>
<evidence type="ECO:0000256" key="3">
    <source>
        <dbReference type="ARBA" id="ARBA00022553"/>
    </source>
</evidence>
<feature type="domain" description="Response regulatory" evidence="13">
    <location>
        <begin position="367"/>
        <end position="476"/>
    </location>
</feature>
<organism evidence="16 17">
    <name type="scientific">Phenylobacterium zucineum (strain HLK1)</name>
    <dbReference type="NCBI Taxonomy" id="450851"/>
    <lineage>
        <taxon>Bacteria</taxon>
        <taxon>Pseudomonadati</taxon>
        <taxon>Pseudomonadota</taxon>
        <taxon>Alphaproteobacteria</taxon>
        <taxon>Caulobacterales</taxon>
        <taxon>Caulobacteraceae</taxon>
        <taxon>Phenylobacterium</taxon>
    </lineage>
</organism>
<keyword evidence="10" id="KW-0067">ATP-binding</keyword>
<keyword evidence="8" id="KW-0547">Nucleotide-binding</keyword>
<dbReference type="GO" id="GO:0004673">
    <property type="term" value="F:protein histidine kinase activity"/>
    <property type="evidence" value="ECO:0007669"/>
    <property type="project" value="UniProtKB-EC"/>
</dbReference>
<dbReference type="HOGENOM" id="CLU_000445_114_57_5"/>
<dbReference type="EC" id="2.7.13.3" evidence="2"/>
<dbReference type="InterPro" id="IPR036890">
    <property type="entry name" value="HATPase_C_sf"/>
</dbReference>
<evidence type="ECO:0000256" key="2">
    <source>
        <dbReference type="ARBA" id="ARBA00012438"/>
    </source>
</evidence>
<dbReference type="SUPFAM" id="SSF52172">
    <property type="entry name" value="CheY-like"/>
    <property type="match status" value="1"/>
</dbReference>
<dbReference type="InterPro" id="IPR011006">
    <property type="entry name" value="CheY-like_superfamily"/>
</dbReference>
<keyword evidence="5" id="KW-0288">FMN</keyword>
<evidence type="ECO:0000259" key="14">
    <source>
        <dbReference type="PROSITE" id="PS50112"/>
    </source>
</evidence>
<comment type="catalytic activity">
    <reaction evidence="1">
        <text>ATP + protein L-histidine = ADP + protein N-phospho-L-histidine.</text>
        <dbReference type="EC" id="2.7.13.3"/>
    </reaction>
</comment>
<dbReference type="Gene3D" id="3.30.450.20">
    <property type="entry name" value="PAS domain"/>
    <property type="match status" value="1"/>
</dbReference>
<dbReference type="Gene3D" id="2.10.70.100">
    <property type="match status" value="1"/>
</dbReference>
<dbReference type="PROSITE" id="PS50112">
    <property type="entry name" value="PAS"/>
    <property type="match status" value="1"/>
</dbReference>
<evidence type="ECO:0000256" key="9">
    <source>
        <dbReference type="ARBA" id="ARBA00022777"/>
    </source>
</evidence>
<dbReference type="PROSITE" id="PS50110">
    <property type="entry name" value="RESPONSE_REGULATORY"/>
    <property type="match status" value="1"/>
</dbReference>
<dbReference type="AlphaFoldDB" id="B4RDM6"/>
<keyword evidence="11" id="KW-0843">Virulence</keyword>
<evidence type="ECO:0000256" key="4">
    <source>
        <dbReference type="ARBA" id="ARBA00022630"/>
    </source>
</evidence>
<dbReference type="InterPro" id="IPR013655">
    <property type="entry name" value="PAS_fold_3"/>
</dbReference>
<dbReference type="SMART" id="SM00911">
    <property type="entry name" value="HWE_HK"/>
    <property type="match status" value="1"/>
</dbReference>
<evidence type="ECO:0000256" key="8">
    <source>
        <dbReference type="ARBA" id="ARBA00022741"/>
    </source>
</evidence>
<dbReference type="Pfam" id="PF08447">
    <property type="entry name" value="PAS_3"/>
    <property type="match status" value="1"/>
</dbReference>
<dbReference type="SMART" id="SM00448">
    <property type="entry name" value="REC"/>
    <property type="match status" value="1"/>
</dbReference>
<evidence type="ECO:0000259" key="13">
    <source>
        <dbReference type="PROSITE" id="PS50110"/>
    </source>
</evidence>
<reference evidence="16 17" key="1">
    <citation type="journal article" date="2008" name="BMC Genomics">
        <title>Complete genome of Phenylobacterium zucineum - a novel facultative intracellular bacterium isolated from human erythroleukemia cell line K562.</title>
        <authorList>
            <person name="Luo Y."/>
            <person name="Xu X."/>
            <person name="Ding Z."/>
            <person name="Liu Z."/>
            <person name="Zhang B."/>
            <person name="Yan Z."/>
            <person name="Sun J."/>
            <person name="Hu S."/>
            <person name="Hu X."/>
        </authorList>
    </citation>
    <scope>NUCLEOTIDE SEQUENCE [LARGE SCALE GENOMIC DNA]</scope>
    <source>
        <strain evidence="16 17">HLK1</strain>
    </source>
</reference>
<dbReference type="KEGG" id="pzu:PHZ_c0311"/>
<dbReference type="Gene3D" id="3.40.50.2300">
    <property type="match status" value="1"/>
</dbReference>
<evidence type="ECO:0000313" key="16">
    <source>
        <dbReference type="EMBL" id="ACG76725.1"/>
    </source>
</evidence>
<protein>
    <recommendedName>
        <fullName evidence="2">histidine kinase</fullName>
        <ecNumber evidence="2">2.7.13.3</ecNumber>
    </recommendedName>
</protein>
<evidence type="ECO:0000313" key="17">
    <source>
        <dbReference type="Proteomes" id="UP000001868"/>
    </source>
</evidence>
<evidence type="ECO:0000256" key="6">
    <source>
        <dbReference type="ARBA" id="ARBA00022679"/>
    </source>
</evidence>
<dbReference type="eggNOG" id="COG0784">
    <property type="taxonomic scope" value="Bacteria"/>
</dbReference>
<name>B4RDM6_PHEZH</name>